<dbReference type="VEuPathDB" id="ToxoDB:CSUI_009635"/>
<proteinExistence type="predicted"/>
<keyword evidence="2" id="KW-1185">Reference proteome</keyword>
<protein>
    <submittedName>
        <fullName evidence="1">Uncharacterized protein</fullName>
    </submittedName>
</protein>
<feature type="non-terminal residue" evidence="1">
    <location>
        <position position="1"/>
    </location>
</feature>
<sequence>VEWADHVWTICGMACLCCADLCYRLRVPVRSVAFPLSSRV</sequence>
<dbReference type="Proteomes" id="UP000221165">
    <property type="component" value="Unassembled WGS sequence"/>
</dbReference>
<evidence type="ECO:0000313" key="1">
    <source>
        <dbReference type="EMBL" id="PHJ16547.1"/>
    </source>
</evidence>
<name>A0A2C6KG87_9APIC</name>
<dbReference type="RefSeq" id="XP_067918274.1">
    <property type="nucleotide sequence ID" value="XM_068069748.1"/>
</dbReference>
<reference evidence="1 2" key="1">
    <citation type="journal article" date="2017" name="Int. J. Parasitol.">
        <title>The genome of the protozoan parasite Cystoisospora suis and a reverse vaccinology approach to identify vaccine candidates.</title>
        <authorList>
            <person name="Palmieri N."/>
            <person name="Shrestha A."/>
            <person name="Ruttkowski B."/>
            <person name="Beck T."/>
            <person name="Vogl C."/>
            <person name="Tomley F."/>
            <person name="Blake D.P."/>
            <person name="Joachim A."/>
        </authorList>
    </citation>
    <scope>NUCLEOTIDE SEQUENCE [LARGE SCALE GENOMIC DNA]</scope>
    <source>
        <strain evidence="1 2">Wien I</strain>
    </source>
</reference>
<organism evidence="1 2">
    <name type="scientific">Cystoisospora suis</name>
    <dbReference type="NCBI Taxonomy" id="483139"/>
    <lineage>
        <taxon>Eukaryota</taxon>
        <taxon>Sar</taxon>
        <taxon>Alveolata</taxon>
        <taxon>Apicomplexa</taxon>
        <taxon>Conoidasida</taxon>
        <taxon>Coccidia</taxon>
        <taxon>Eucoccidiorida</taxon>
        <taxon>Eimeriorina</taxon>
        <taxon>Sarcocystidae</taxon>
        <taxon>Cystoisospora</taxon>
    </lineage>
</organism>
<evidence type="ECO:0000313" key="2">
    <source>
        <dbReference type="Proteomes" id="UP000221165"/>
    </source>
</evidence>
<dbReference type="EMBL" id="MIGC01005826">
    <property type="protein sequence ID" value="PHJ16547.1"/>
    <property type="molecule type" value="Genomic_DNA"/>
</dbReference>
<comment type="caution">
    <text evidence="1">The sequence shown here is derived from an EMBL/GenBank/DDBJ whole genome shotgun (WGS) entry which is preliminary data.</text>
</comment>
<accession>A0A2C6KG87</accession>
<dbReference type="AlphaFoldDB" id="A0A2C6KG87"/>
<gene>
    <name evidence="1" type="ORF">CSUI_009635</name>
</gene>
<dbReference type="GeneID" id="94432959"/>